<dbReference type="InterPro" id="IPR009959">
    <property type="entry name" value="Cyclase_SnoaL-like"/>
</dbReference>
<proteinExistence type="predicted"/>
<dbReference type="Pfam" id="PF07366">
    <property type="entry name" value="SnoaL"/>
    <property type="match status" value="1"/>
</dbReference>
<dbReference type="AlphaFoldDB" id="A0A2D0NAV0"/>
<dbReference type="SUPFAM" id="SSF54427">
    <property type="entry name" value="NTF2-like"/>
    <property type="match status" value="2"/>
</dbReference>
<feature type="chain" id="PRO_5012293804" description="DUF4440 domain-containing protein" evidence="1">
    <location>
        <begin position="25"/>
        <end position="279"/>
    </location>
</feature>
<feature type="signal peptide" evidence="1">
    <location>
        <begin position="1"/>
        <end position="24"/>
    </location>
</feature>
<keyword evidence="1" id="KW-0732">Signal</keyword>
<accession>A0A2D0NAV0</accession>
<dbReference type="Pfam" id="PF14534">
    <property type="entry name" value="DUF4440"/>
    <property type="match status" value="1"/>
</dbReference>
<feature type="domain" description="DUF4440" evidence="2">
    <location>
        <begin position="160"/>
        <end position="268"/>
    </location>
</feature>
<dbReference type="PANTHER" id="PTHR38436:SF1">
    <property type="entry name" value="ESTER CYCLASE"/>
    <property type="match status" value="1"/>
</dbReference>
<dbReference type="Gene3D" id="3.10.450.50">
    <property type="match status" value="2"/>
</dbReference>
<dbReference type="Proteomes" id="UP000223913">
    <property type="component" value="Unassembled WGS sequence"/>
</dbReference>
<name>A0A2D0NAV0_FLAN2</name>
<evidence type="ECO:0000256" key="1">
    <source>
        <dbReference type="SAM" id="SignalP"/>
    </source>
</evidence>
<dbReference type="InterPro" id="IPR032710">
    <property type="entry name" value="NTF2-like_dom_sf"/>
</dbReference>
<keyword evidence="4" id="KW-1185">Reference proteome</keyword>
<comment type="caution">
    <text evidence="3">The sequence shown here is derived from an EMBL/GenBank/DDBJ whole genome shotgun (WGS) entry which is preliminary data.</text>
</comment>
<dbReference type="EMBL" id="PDUD01000021">
    <property type="protein sequence ID" value="PHN05516.1"/>
    <property type="molecule type" value="Genomic_DNA"/>
</dbReference>
<evidence type="ECO:0000313" key="4">
    <source>
        <dbReference type="Proteomes" id="UP000223913"/>
    </source>
</evidence>
<dbReference type="InterPro" id="IPR027843">
    <property type="entry name" value="DUF4440"/>
</dbReference>
<dbReference type="PANTHER" id="PTHR38436">
    <property type="entry name" value="POLYKETIDE CYCLASE SNOAL-LIKE DOMAIN"/>
    <property type="match status" value="1"/>
</dbReference>
<dbReference type="GO" id="GO:0030638">
    <property type="term" value="P:polyketide metabolic process"/>
    <property type="evidence" value="ECO:0007669"/>
    <property type="project" value="InterPro"/>
</dbReference>
<evidence type="ECO:0000313" key="3">
    <source>
        <dbReference type="EMBL" id="PHN05516.1"/>
    </source>
</evidence>
<evidence type="ECO:0000259" key="2">
    <source>
        <dbReference type="Pfam" id="PF14534"/>
    </source>
</evidence>
<dbReference type="OrthoDB" id="7876517at2"/>
<organism evidence="3 4">
    <name type="scientific">Flavilitoribacter nigricans (strain ATCC 23147 / DSM 23189 / NBRC 102662 / NCIMB 1420 / SS-2)</name>
    <name type="common">Lewinella nigricans</name>
    <dbReference type="NCBI Taxonomy" id="1122177"/>
    <lineage>
        <taxon>Bacteria</taxon>
        <taxon>Pseudomonadati</taxon>
        <taxon>Bacteroidota</taxon>
        <taxon>Saprospiria</taxon>
        <taxon>Saprospirales</taxon>
        <taxon>Lewinellaceae</taxon>
        <taxon>Flavilitoribacter</taxon>
    </lineage>
</organism>
<protein>
    <recommendedName>
        <fullName evidence="2">DUF4440 domain-containing protein</fullName>
    </recommendedName>
</protein>
<reference evidence="3 4" key="1">
    <citation type="submission" date="2017-10" db="EMBL/GenBank/DDBJ databases">
        <title>The draft genome sequence of Lewinella nigricans NBRC 102662.</title>
        <authorList>
            <person name="Wang K."/>
        </authorList>
    </citation>
    <scope>NUCLEOTIDE SEQUENCE [LARGE SCALE GENOMIC DNA]</scope>
    <source>
        <strain evidence="3 4">NBRC 102662</strain>
    </source>
</reference>
<sequence length="279" mass="31121">MKNAIILCCLLIALVVNSCQPAGGSDLQAQKDLIFQANEELLNLGNFDYADEVFTDNYRDTGPEAIKKMAKDLRGIFPDLQVKIDPIIAEGDMTGWRRIHTGTHQGTIMGFPPTGKKITWESVILSRYENGKIVEEWGQSDLLEVLQNASEPPNDPEQVIAVVQSAMDALNDKNAEAYLAHSHPAHTRFLPTGPTLFTQEMTVDEMTDDFENGLEFDMQLEEPRVAFHGNTAIVTGYQTGTNRFPNGQVVDGRRKYTSVMAWEAGKWQTVHLHISKVSQ</sequence>
<dbReference type="RefSeq" id="WP_099151092.1">
    <property type="nucleotide sequence ID" value="NZ_PDUD01000021.1"/>
</dbReference>
<gene>
    <name evidence="3" type="ORF">CRP01_16095</name>
</gene>